<evidence type="ECO:0000256" key="8">
    <source>
        <dbReference type="PIRSR" id="PIRSR000114-2"/>
    </source>
</evidence>
<dbReference type="Pfam" id="PF01210">
    <property type="entry name" value="NAD_Gly3P_dh_N"/>
    <property type="match status" value="1"/>
</dbReference>
<comment type="catalytic activity">
    <reaction evidence="11">
        <text>sn-glycerol 3-phosphate + NADP(+) = dihydroxyacetone phosphate + NADPH + H(+)</text>
        <dbReference type="Rhea" id="RHEA:11096"/>
        <dbReference type="ChEBI" id="CHEBI:15378"/>
        <dbReference type="ChEBI" id="CHEBI:57597"/>
        <dbReference type="ChEBI" id="CHEBI:57642"/>
        <dbReference type="ChEBI" id="CHEBI:57783"/>
        <dbReference type="ChEBI" id="CHEBI:58349"/>
        <dbReference type="EC" id="1.1.1.94"/>
    </reaction>
</comment>
<dbReference type="InterPro" id="IPR006109">
    <property type="entry name" value="G3P_DH_NAD-dep_C"/>
</dbReference>
<dbReference type="GO" id="GO:0141153">
    <property type="term" value="F:glycerol-3-phosphate dehydrogenase (NADP+) activity"/>
    <property type="evidence" value="ECO:0007669"/>
    <property type="project" value="RHEA"/>
</dbReference>
<dbReference type="InterPro" id="IPR011128">
    <property type="entry name" value="G3P_DH_NAD-dep_N"/>
</dbReference>
<evidence type="ECO:0000256" key="3">
    <source>
        <dbReference type="ARBA" id="ARBA00023002"/>
    </source>
</evidence>
<dbReference type="Gene3D" id="3.40.50.720">
    <property type="entry name" value="NAD(P)-binding Rossmann-like Domain"/>
    <property type="match status" value="1"/>
</dbReference>
<dbReference type="Pfam" id="PF07479">
    <property type="entry name" value="NAD_Gly3P_dh_C"/>
    <property type="match status" value="1"/>
</dbReference>
<evidence type="ECO:0000256" key="4">
    <source>
        <dbReference type="ARBA" id="ARBA00023098"/>
    </source>
</evidence>
<dbReference type="PIRSF" id="PIRSF000114">
    <property type="entry name" value="Glycerol-3-P_dh"/>
    <property type="match status" value="1"/>
</dbReference>
<evidence type="ECO:0000256" key="9">
    <source>
        <dbReference type="PIRSR" id="PIRSR000114-3"/>
    </source>
</evidence>
<evidence type="ECO:0000256" key="5">
    <source>
        <dbReference type="ARBA" id="ARBA00023209"/>
    </source>
</evidence>
<keyword evidence="6" id="KW-1208">Phospholipid metabolism</keyword>
<gene>
    <name evidence="14" type="primary">gpsA</name>
    <name evidence="14" type="ORF">HMPREF0645_1609</name>
</gene>
<dbReference type="InterPro" id="IPR006168">
    <property type="entry name" value="G3P_DH_NAD-dep"/>
</dbReference>
<dbReference type="SUPFAM" id="SSF51735">
    <property type="entry name" value="NAD(P)-binding Rossmann-fold domains"/>
    <property type="match status" value="1"/>
</dbReference>
<dbReference type="InterPro" id="IPR036291">
    <property type="entry name" value="NAD(P)-bd_dom_sf"/>
</dbReference>
<keyword evidence="15" id="KW-1185">Reference proteome</keyword>
<keyword evidence="3 10" id="KW-0560">Oxidoreductase</keyword>
<feature type="active site" description="Proton acceptor" evidence="7">
    <location>
        <position position="194"/>
    </location>
</feature>
<evidence type="ECO:0000313" key="15">
    <source>
        <dbReference type="Proteomes" id="UP000003160"/>
    </source>
</evidence>
<dbReference type="GO" id="GO:0051287">
    <property type="term" value="F:NAD binding"/>
    <property type="evidence" value="ECO:0007669"/>
    <property type="project" value="InterPro"/>
</dbReference>
<evidence type="ECO:0000256" key="2">
    <source>
        <dbReference type="ARBA" id="ARBA00022516"/>
    </source>
</evidence>
<accession>D1PXC4</accession>
<proteinExistence type="inferred from homology"/>
<dbReference type="Gene3D" id="1.10.1040.10">
    <property type="entry name" value="N-(1-d-carboxylethyl)-l-norvaline Dehydrogenase, domain 2"/>
    <property type="match status" value="1"/>
</dbReference>
<name>D1PXC4_9BACT</name>
<organism evidence="14 15">
    <name type="scientific">Hallella bergensis DSM 17361</name>
    <dbReference type="NCBI Taxonomy" id="585502"/>
    <lineage>
        <taxon>Bacteria</taxon>
        <taxon>Pseudomonadati</taxon>
        <taxon>Bacteroidota</taxon>
        <taxon>Bacteroidia</taxon>
        <taxon>Bacteroidales</taxon>
        <taxon>Prevotellaceae</taxon>
        <taxon>Hallella</taxon>
    </lineage>
</organism>
<evidence type="ECO:0000313" key="14">
    <source>
        <dbReference type="EMBL" id="EFA43976.1"/>
    </source>
</evidence>
<evidence type="ECO:0000256" key="11">
    <source>
        <dbReference type="RuleBase" id="RU000439"/>
    </source>
</evidence>
<dbReference type="GO" id="GO:0046168">
    <property type="term" value="P:glycerol-3-phosphate catabolic process"/>
    <property type="evidence" value="ECO:0007669"/>
    <property type="project" value="InterPro"/>
</dbReference>
<dbReference type="GO" id="GO:0005829">
    <property type="term" value="C:cytosol"/>
    <property type="evidence" value="ECO:0007669"/>
    <property type="project" value="TreeGrafter"/>
</dbReference>
<dbReference type="PANTHER" id="PTHR11728">
    <property type="entry name" value="GLYCEROL-3-PHOSPHATE DEHYDROGENASE"/>
    <property type="match status" value="1"/>
</dbReference>
<dbReference type="EMBL" id="ACKS01000069">
    <property type="protein sequence ID" value="EFA43976.1"/>
    <property type="molecule type" value="Genomic_DNA"/>
</dbReference>
<evidence type="ECO:0000256" key="1">
    <source>
        <dbReference type="ARBA" id="ARBA00011009"/>
    </source>
</evidence>
<protein>
    <recommendedName>
        <fullName evidence="11">Glycerol-3-phosphate dehydrogenase</fullName>
        <ecNumber evidence="11">1.1.1.94</ecNumber>
    </recommendedName>
</protein>
<dbReference type="InterPro" id="IPR013328">
    <property type="entry name" value="6PGD_dom2"/>
</dbReference>
<comment type="caution">
    <text evidence="14">The sequence shown here is derived from an EMBL/GenBank/DDBJ whole genome shotgun (WGS) entry which is preliminary data.</text>
</comment>
<keyword evidence="4" id="KW-0443">Lipid metabolism</keyword>
<keyword evidence="9 10" id="KW-0520">NAD</keyword>
<dbReference type="PRINTS" id="PR00077">
    <property type="entry name" value="GPDHDRGNASE"/>
</dbReference>
<evidence type="ECO:0000259" key="13">
    <source>
        <dbReference type="Pfam" id="PF07479"/>
    </source>
</evidence>
<feature type="domain" description="Glycerol-3-phosphate dehydrogenase NAD-dependent N-terminal" evidence="12">
    <location>
        <begin position="6"/>
        <end position="161"/>
    </location>
</feature>
<feature type="binding site" evidence="8">
    <location>
        <begin position="258"/>
        <end position="259"/>
    </location>
    <ligand>
        <name>substrate</name>
    </ligand>
</feature>
<keyword evidence="5" id="KW-0594">Phospholipid biosynthesis</keyword>
<dbReference type="EC" id="1.1.1.94" evidence="11"/>
<feature type="binding site" evidence="9">
    <location>
        <position position="258"/>
    </location>
    <ligand>
        <name>NAD(+)</name>
        <dbReference type="ChEBI" id="CHEBI:57540"/>
    </ligand>
</feature>
<feature type="binding site" evidence="9">
    <location>
        <position position="143"/>
    </location>
    <ligand>
        <name>NAD(+)</name>
        <dbReference type="ChEBI" id="CHEBI:57540"/>
    </ligand>
</feature>
<comment type="similarity">
    <text evidence="1 10">Belongs to the NAD-dependent glycerol-3-phosphate dehydrogenase family.</text>
</comment>
<keyword evidence="2" id="KW-0444">Lipid biosynthesis</keyword>
<dbReference type="GO" id="GO:0005975">
    <property type="term" value="P:carbohydrate metabolic process"/>
    <property type="evidence" value="ECO:0007669"/>
    <property type="project" value="InterPro"/>
</dbReference>
<dbReference type="HOGENOM" id="CLU_033449_0_0_10"/>
<dbReference type="GO" id="GO:0008654">
    <property type="term" value="P:phospholipid biosynthetic process"/>
    <property type="evidence" value="ECO:0007669"/>
    <property type="project" value="UniProtKB-KW"/>
</dbReference>
<dbReference type="InterPro" id="IPR008927">
    <property type="entry name" value="6-PGluconate_DH-like_C_sf"/>
</dbReference>
<feature type="domain" description="Glycerol-3-phosphate dehydrogenase NAD-dependent C-terminal" evidence="13">
    <location>
        <begin position="183"/>
        <end position="322"/>
    </location>
</feature>
<evidence type="ECO:0000256" key="7">
    <source>
        <dbReference type="PIRSR" id="PIRSR000114-1"/>
    </source>
</evidence>
<feature type="binding site" evidence="8">
    <location>
        <position position="109"/>
    </location>
    <ligand>
        <name>substrate</name>
    </ligand>
</feature>
<dbReference type="Proteomes" id="UP000003160">
    <property type="component" value="Unassembled WGS sequence"/>
</dbReference>
<reference evidence="14 15" key="1">
    <citation type="submission" date="2009-10" db="EMBL/GenBank/DDBJ databases">
        <authorList>
            <person name="Qin X."/>
            <person name="Bachman B."/>
            <person name="Battles P."/>
            <person name="Bell A."/>
            <person name="Bess C."/>
            <person name="Bickham C."/>
            <person name="Chaboub L."/>
            <person name="Chen D."/>
            <person name="Coyle M."/>
            <person name="Deiros D.R."/>
            <person name="Dinh H."/>
            <person name="Forbes L."/>
            <person name="Fowler G."/>
            <person name="Francisco L."/>
            <person name="Fu Q."/>
            <person name="Gubbala S."/>
            <person name="Hale W."/>
            <person name="Han Y."/>
            <person name="Hemphill L."/>
            <person name="Highlander S.K."/>
            <person name="Hirani K."/>
            <person name="Hogues M."/>
            <person name="Jackson L."/>
            <person name="Jakkamsetti A."/>
            <person name="Javaid M."/>
            <person name="Jiang H."/>
            <person name="Korchina V."/>
            <person name="Kovar C."/>
            <person name="Lara F."/>
            <person name="Lee S."/>
            <person name="Mata R."/>
            <person name="Mathew T."/>
            <person name="Moen C."/>
            <person name="Morales K."/>
            <person name="Munidasa M."/>
            <person name="Nazareth L."/>
            <person name="Ngo R."/>
            <person name="Nguyen L."/>
            <person name="Okwuonu G."/>
            <person name="Ongeri F."/>
            <person name="Patil S."/>
            <person name="Petrosino J."/>
            <person name="Pham C."/>
            <person name="Pham P."/>
            <person name="Pu L.-L."/>
            <person name="Puazo M."/>
            <person name="Raj R."/>
            <person name="Reid J."/>
            <person name="Rouhana J."/>
            <person name="Saada N."/>
            <person name="Shang Y."/>
            <person name="Simmons D."/>
            <person name="Thornton R."/>
            <person name="Warren J."/>
            <person name="Weissenberger G."/>
            <person name="Zhang J."/>
            <person name="Zhang L."/>
            <person name="Zhou C."/>
            <person name="Zhu D."/>
            <person name="Muzny D."/>
            <person name="Worley K."/>
            <person name="Gibbs R."/>
        </authorList>
    </citation>
    <scope>NUCLEOTIDE SEQUENCE [LARGE SCALE GENOMIC DNA]</scope>
    <source>
        <strain evidence="14 15">DSM 17361</strain>
    </source>
</reference>
<evidence type="ECO:0000259" key="12">
    <source>
        <dbReference type="Pfam" id="PF01210"/>
    </source>
</evidence>
<dbReference type="PROSITE" id="PS00957">
    <property type="entry name" value="NAD_G3PDH"/>
    <property type="match status" value="1"/>
</dbReference>
<dbReference type="RefSeq" id="WP_007173712.1">
    <property type="nucleotide sequence ID" value="NZ_GG704781.1"/>
</dbReference>
<dbReference type="SUPFAM" id="SSF48179">
    <property type="entry name" value="6-phosphogluconate dehydrogenase C-terminal domain-like"/>
    <property type="match status" value="1"/>
</dbReference>
<sequence>MFNIGKIAIIGGGSWATAIAKIVVNHTHHIGWYMRRDDRIEDFKRLGHNPAYLTSAHFNVDEIFFSSDLNKIAKAYDTLVFVTPSPYLKNHLKKLKTSIRDKFIVTAIKGIVPEENLVCSEYFHEVFDVPYENLSCIGGPSHAEEVALERLSYLTVACKDLMKAEAFTDILDSDVIKTKTSTDVTGIEYASVLKNVYAIAAGICNGLKYGDNFQAVLMSNAVQETSRFLDAVYPMERSIIDSVYLGDLLVTGYSNFSRNRTFGTMIGKGYSVKTAQIEMEMIAEGYYGTKCMKEINRHLHVNMPILDAVYNILYERINPQREIKLLTDSFR</sequence>
<evidence type="ECO:0000256" key="10">
    <source>
        <dbReference type="RuleBase" id="RU000437"/>
    </source>
</evidence>
<dbReference type="AlphaFoldDB" id="D1PXC4"/>
<evidence type="ECO:0000256" key="6">
    <source>
        <dbReference type="ARBA" id="ARBA00023264"/>
    </source>
</evidence>
<dbReference type="eggNOG" id="COG0240">
    <property type="taxonomic scope" value="Bacteria"/>
</dbReference>
<dbReference type="OrthoDB" id="9812273at2"/>
<dbReference type="PANTHER" id="PTHR11728:SF1">
    <property type="entry name" value="GLYCEROL-3-PHOSPHATE DEHYDROGENASE [NAD(+)] 2, CHLOROPLASTIC"/>
    <property type="match status" value="1"/>
</dbReference>